<evidence type="ECO:0000313" key="9">
    <source>
        <dbReference type="EMBL" id="CAG7730207.1"/>
    </source>
</evidence>
<dbReference type="PANTHER" id="PTHR24404">
    <property type="entry name" value="ZINC FINGER PROTEIN"/>
    <property type="match status" value="1"/>
</dbReference>
<dbReference type="GO" id="GO:0000978">
    <property type="term" value="F:RNA polymerase II cis-regulatory region sequence-specific DNA binding"/>
    <property type="evidence" value="ECO:0007669"/>
    <property type="project" value="TreeGrafter"/>
</dbReference>
<keyword evidence="10" id="KW-1185">Reference proteome</keyword>
<comment type="subcellular location">
    <subcellularLocation>
        <location evidence="1">Nucleus</location>
    </subcellularLocation>
</comment>
<evidence type="ECO:0000256" key="5">
    <source>
        <dbReference type="ARBA" id="ARBA00022833"/>
    </source>
</evidence>
<dbReference type="GO" id="GO:0005634">
    <property type="term" value="C:nucleus"/>
    <property type="evidence" value="ECO:0007669"/>
    <property type="project" value="UniProtKB-SubCell"/>
</dbReference>
<sequence>MCLPKLGCRASETSFDETEIHLLKSALAHVMTSVERRTPPVTIKMKSSTSPDVTWKVRRPSKLLIIWEAEVTKEMITTAVQPLTNGSFDLHYYSCQHCSFCSYDSGKFQEHVLSRRPGAIFRCHLCVFKSCTSFGMSIHTQEMHSSLPINFEIVPKIESVRTVAGPKAHEAESSSLPTENLVDLQVSKLLTPKEKSRYQCDYCPKQFGEKSVFELHIKAHTGEREFKCNRCRYSTKWQTALVRHMRTRNVIALQCPHCDLKFCFQVSLSSHLKASHADVYKVEPITPVLFKYGEDDDPVVDEPMEDVQAKLP</sequence>
<proteinExistence type="predicted"/>
<evidence type="ECO:0000256" key="4">
    <source>
        <dbReference type="ARBA" id="ARBA00022771"/>
    </source>
</evidence>
<evidence type="ECO:0000256" key="1">
    <source>
        <dbReference type="ARBA" id="ARBA00004123"/>
    </source>
</evidence>
<organism evidence="9 10">
    <name type="scientific">Allacma fusca</name>
    <dbReference type="NCBI Taxonomy" id="39272"/>
    <lineage>
        <taxon>Eukaryota</taxon>
        <taxon>Metazoa</taxon>
        <taxon>Ecdysozoa</taxon>
        <taxon>Arthropoda</taxon>
        <taxon>Hexapoda</taxon>
        <taxon>Collembola</taxon>
        <taxon>Symphypleona</taxon>
        <taxon>Sminthuridae</taxon>
        <taxon>Allacma</taxon>
    </lineage>
</organism>
<feature type="domain" description="C2H2-type" evidence="8">
    <location>
        <begin position="198"/>
        <end position="225"/>
    </location>
</feature>
<keyword evidence="3" id="KW-0677">Repeat</keyword>
<name>A0A8J2K6Y4_9HEXA</name>
<dbReference type="AlphaFoldDB" id="A0A8J2K6Y4"/>
<comment type="caution">
    <text evidence="9">The sequence shown here is derived from an EMBL/GenBank/DDBJ whole genome shotgun (WGS) entry which is preliminary data.</text>
</comment>
<dbReference type="PROSITE" id="PS50157">
    <property type="entry name" value="ZINC_FINGER_C2H2_2"/>
    <property type="match status" value="1"/>
</dbReference>
<dbReference type="PROSITE" id="PS00028">
    <property type="entry name" value="ZINC_FINGER_C2H2_1"/>
    <property type="match status" value="2"/>
</dbReference>
<evidence type="ECO:0000313" key="10">
    <source>
        <dbReference type="Proteomes" id="UP000708208"/>
    </source>
</evidence>
<accession>A0A8J2K6Y4</accession>
<evidence type="ECO:0000256" key="2">
    <source>
        <dbReference type="ARBA" id="ARBA00022723"/>
    </source>
</evidence>
<dbReference type="OrthoDB" id="654211at2759"/>
<dbReference type="GO" id="GO:0008270">
    <property type="term" value="F:zinc ion binding"/>
    <property type="evidence" value="ECO:0007669"/>
    <property type="project" value="UniProtKB-KW"/>
</dbReference>
<evidence type="ECO:0000256" key="6">
    <source>
        <dbReference type="ARBA" id="ARBA00023242"/>
    </source>
</evidence>
<feature type="non-terminal residue" evidence="9">
    <location>
        <position position="1"/>
    </location>
</feature>
<reference evidence="9" key="1">
    <citation type="submission" date="2021-06" db="EMBL/GenBank/DDBJ databases">
        <authorList>
            <person name="Hodson N. C."/>
            <person name="Mongue J. A."/>
            <person name="Jaron S. K."/>
        </authorList>
    </citation>
    <scope>NUCLEOTIDE SEQUENCE</scope>
</reference>
<dbReference type="GO" id="GO:0006357">
    <property type="term" value="P:regulation of transcription by RNA polymerase II"/>
    <property type="evidence" value="ECO:0007669"/>
    <property type="project" value="TreeGrafter"/>
</dbReference>
<dbReference type="PANTHER" id="PTHR24404:SF114">
    <property type="entry name" value="KLUMPFUSS, ISOFORM B-RELATED"/>
    <property type="match status" value="1"/>
</dbReference>
<dbReference type="InterPro" id="IPR050589">
    <property type="entry name" value="Ikaros_C2H2-ZF"/>
</dbReference>
<keyword evidence="4 7" id="KW-0863">Zinc-finger</keyword>
<evidence type="ECO:0000256" key="7">
    <source>
        <dbReference type="PROSITE-ProRule" id="PRU00042"/>
    </source>
</evidence>
<evidence type="ECO:0000256" key="3">
    <source>
        <dbReference type="ARBA" id="ARBA00022737"/>
    </source>
</evidence>
<dbReference type="EMBL" id="CAJVCH010190609">
    <property type="protein sequence ID" value="CAG7730207.1"/>
    <property type="molecule type" value="Genomic_DNA"/>
</dbReference>
<dbReference type="SMART" id="SM00355">
    <property type="entry name" value="ZnF_C2H2"/>
    <property type="match status" value="5"/>
</dbReference>
<evidence type="ECO:0000259" key="8">
    <source>
        <dbReference type="PROSITE" id="PS50157"/>
    </source>
</evidence>
<gene>
    <name evidence="9" type="ORF">AFUS01_LOCUS18869</name>
</gene>
<dbReference type="Proteomes" id="UP000708208">
    <property type="component" value="Unassembled WGS sequence"/>
</dbReference>
<keyword evidence="2" id="KW-0479">Metal-binding</keyword>
<dbReference type="InterPro" id="IPR013087">
    <property type="entry name" value="Znf_C2H2_type"/>
</dbReference>
<protein>
    <recommendedName>
        <fullName evidence="8">C2H2-type domain-containing protein</fullName>
    </recommendedName>
</protein>
<keyword evidence="5" id="KW-0862">Zinc</keyword>
<keyword evidence="6" id="KW-0539">Nucleus</keyword>
<dbReference type="Pfam" id="PF00096">
    <property type="entry name" value="zf-C2H2"/>
    <property type="match status" value="1"/>
</dbReference>
<dbReference type="GO" id="GO:0003700">
    <property type="term" value="F:DNA-binding transcription factor activity"/>
    <property type="evidence" value="ECO:0007669"/>
    <property type="project" value="TreeGrafter"/>
</dbReference>